<dbReference type="GO" id="GO:0016491">
    <property type="term" value="F:oxidoreductase activity"/>
    <property type="evidence" value="ECO:0007669"/>
    <property type="project" value="UniProtKB-KW"/>
</dbReference>
<name>A0A4R4NKL4_9ACTN</name>
<comment type="similarity">
    <text evidence="1">Belongs to the short-chain dehydrogenases/reductases (SDR) family.</text>
</comment>
<reference evidence="4 5" key="1">
    <citation type="submission" date="2019-02" db="EMBL/GenBank/DDBJ databases">
        <title>Draft genome sequences of novel Actinobacteria.</title>
        <authorList>
            <person name="Sahin N."/>
            <person name="Ay H."/>
            <person name="Saygin H."/>
        </authorList>
    </citation>
    <scope>NUCLEOTIDE SEQUENCE [LARGE SCALE GENOMIC DNA]</scope>
    <source>
        <strain evidence="4 5">KC201</strain>
    </source>
</reference>
<evidence type="ECO:0000313" key="5">
    <source>
        <dbReference type="Proteomes" id="UP000295157"/>
    </source>
</evidence>
<proteinExistence type="inferred from homology"/>
<keyword evidence="5" id="KW-1185">Reference proteome</keyword>
<dbReference type="SUPFAM" id="SSF51735">
    <property type="entry name" value="NAD(P)-binding Rossmann-fold domains"/>
    <property type="match status" value="1"/>
</dbReference>
<accession>A0A4R4NKL4</accession>
<comment type="caution">
    <text evidence="4">The sequence shown here is derived from an EMBL/GenBank/DDBJ whole genome shotgun (WGS) entry which is preliminary data.</text>
</comment>
<keyword evidence="3" id="KW-0520">NAD</keyword>
<dbReference type="EMBL" id="SMJZ01000015">
    <property type="protein sequence ID" value="TDC09699.1"/>
    <property type="molecule type" value="Genomic_DNA"/>
</dbReference>
<dbReference type="OrthoDB" id="8959163at2"/>
<sequence>MDLHLSGKRALVTGASRGIGTAIAEVLAEEGCDLDLAARSGPELEKLAARLGAEHGVNVGVHVVDLRQSDELDRFAAAVPVPDIVINNAGDIPGGPLAAVDEQAWRHGWELKVFGYINLTRHLYTRMKARGNGVIVNNIGASGEGYDANYIAGSTGNAALMTFTKALGGRSLADGIRVLGVNPGPVATERILTLMKAQARARFGDEDRYGELTAMFPLGRAASPREVADLIAFLASERSAYTTGAVFTIDGGVSAAGL</sequence>
<dbReference type="Pfam" id="PF13561">
    <property type="entry name" value="adh_short_C2"/>
    <property type="match status" value="1"/>
</dbReference>
<evidence type="ECO:0000256" key="3">
    <source>
        <dbReference type="ARBA" id="ARBA00023027"/>
    </source>
</evidence>
<dbReference type="PRINTS" id="PR00081">
    <property type="entry name" value="GDHRDH"/>
</dbReference>
<dbReference type="InterPro" id="IPR051122">
    <property type="entry name" value="SDR_DHRS6-like"/>
</dbReference>
<dbReference type="Gene3D" id="3.40.50.720">
    <property type="entry name" value="NAD(P)-binding Rossmann-like Domain"/>
    <property type="match status" value="1"/>
</dbReference>
<evidence type="ECO:0000256" key="2">
    <source>
        <dbReference type="ARBA" id="ARBA00023002"/>
    </source>
</evidence>
<dbReference type="NCBIfam" id="NF004779">
    <property type="entry name" value="PRK06125.1"/>
    <property type="match status" value="1"/>
</dbReference>
<dbReference type="Proteomes" id="UP000295157">
    <property type="component" value="Unassembled WGS sequence"/>
</dbReference>
<keyword evidence="2" id="KW-0560">Oxidoreductase</keyword>
<gene>
    <name evidence="4" type="ORF">E1267_06600</name>
</gene>
<dbReference type="RefSeq" id="WP_132330837.1">
    <property type="nucleotide sequence ID" value="NZ_SMJZ01000015.1"/>
</dbReference>
<dbReference type="PANTHER" id="PTHR43477">
    <property type="entry name" value="DIHYDROANTICAPSIN 7-DEHYDROGENASE"/>
    <property type="match status" value="1"/>
</dbReference>
<dbReference type="PANTHER" id="PTHR43477:SF4">
    <property type="entry name" value="DEHYDROGENASE_REDUCTASE SDR FAMILY MEMBER 6"/>
    <property type="match status" value="1"/>
</dbReference>
<evidence type="ECO:0000313" key="4">
    <source>
        <dbReference type="EMBL" id="TDC09699.1"/>
    </source>
</evidence>
<dbReference type="InterPro" id="IPR002347">
    <property type="entry name" value="SDR_fam"/>
</dbReference>
<protein>
    <submittedName>
        <fullName evidence="4">SDR family oxidoreductase</fullName>
    </submittedName>
</protein>
<evidence type="ECO:0000256" key="1">
    <source>
        <dbReference type="ARBA" id="ARBA00006484"/>
    </source>
</evidence>
<dbReference type="AlphaFoldDB" id="A0A4R4NKL4"/>
<dbReference type="InterPro" id="IPR036291">
    <property type="entry name" value="NAD(P)-bd_dom_sf"/>
</dbReference>
<organism evidence="4 5">
    <name type="scientific">Nonomuraea longispora</name>
    <dbReference type="NCBI Taxonomy" id="1848320"/>
    <lineage>
        <taxon>Bacteria</taxon>
        <taxon>Bacillati</taxon>
        <taxon>Actinomycetota</taxon>
        <taxon>Actinomycetes</taxon>
        <taxon>Streptosporangiales</taxon>
        <taxon>Streptosporangiaceae</taxon>
        <taxon>Nonomuraea</taxon>
    </lineage>
</organism>